<dbReference type="Proteomes" id="UP000504612">
    <property type="component" value="Unplaced"/>
</dbReference>
<dbReference type="PANTHER" id="PTHR36469">
    <property type="entry name" value="DISTAL MEMBRANE-ARM ASSEMBLY COMPLEX PROTEIN 1"/>
    <property type="match status" value="1"/>
</dbReference>
<protein>
    <submittedName>
        <fullName evidence="4">Distal membrane-arm assembly complex protein 1</fullName>
    </submittedName>
</protein>
<evidence type="ECO:0000313" key="3">
    <source>
        <dbReference type="Proteomes" id="UP000504612"/>
    </source>
</evidence>
<dbReference type="GeneID" id="113427730"/>
<dbReference type="InterPro" id="IPR053117">
    <property type="entry name" value="DMAC_Protein"/>
</dbReference>
<proteinExistence type="predicted"/>
<keyword evidence="1" id="KW-1133">Transmembrane helix</keyword>
<keyword evidence="1" id="KW-0812">Transmembrane</keyword>
<feature type="transmembrane region" description="Helical" evidence="1">
    <location>
        <begin position="60"/>
        <end position="81"/>
    </location>
</feature>
<evidence type="ECO:0000259" key="2">
    <source>
        <dbReference type="Pfam" id="PF15055"/>
    </source>
</evidence>
<keyword evidence="3" id="KW-1185">Reference proteome</keyword>
<accession>A0A6J1W142</accession>
<keyword evidence="1" id="KW-0472">Membrane</keyword>
<dbReference type="AlphaFoldDB" id="A0A6J1W142"/>
<gene>
    <name evidence="4" type="primary">DMAC1</name>
</gene>
<sequence>MATQPGGGTVAGSSKATPQKSFFWSCFSCRILTGSGLAGAGLWVHLGVRRSLPHSSPGNLYNIIRLVLAVGLYSAAIVIIVDPVEPK</sequence>
<dbReference type="PANTHER" id="PTHR36469:SF1">
    <property type="entry name" value="DISTAL MEMBRANE-ARM ASSEMBLY COMPLEX PROTEIN 1"/>
    <property type="match status" value="1"/>
</dbReference>
<dbReference type="KEGG" id="nss:113427730"/>
<reference evidence="4" key="1">
    <citation type="submission" date="2025-08" db="UniProtKB">
        <authorList>
            <consortium name="RefSeq"/>
        </authorList>
    </citation>
    <scope>IDENTIFICATION</scope>
</reference>
<dbReference type="CTD" id="90871"/>
<evidence type="ECO:0000313" key="4">
    <source>
        <dbReference type="RefSeq" id="XP_026546044.1"/>
    </source>
</evidence>
<feature type="domain" description="Distal membrane-arm assembly complex protein 1-like" evidence="2">
    <location>
        <begin position="25"/>
        <end position="71"/>
    </location>
</feature>
<evidence type="ECO:0000256" key="1">
    <source>
        <dbReference type="SAM" id="Phobius"/>
    </source>
</evidence>
<name>A0A6J1W142_9SAUR</name>
<dbReference type="InterPro" id="IPR028036">
    <property type="entry name" value="DMAC1-like_dom"/>
</dbReference>
<organism evidence="3 4">
    <name type="scientific">Notechis scutatus</name>
    <name type="common">mainland tiger snake</name>
    <dbReference type="NCBI Taxonomy" id="8663"/>
    <lineage>
        <taxon>Eukaryota</taxon>
        <taxon>Metazoa</taxon>
        <taxon>Chordata</taxon>
        <taxon>Craniata</taxon>
        <taxon>Vertebrata</taxon>
        <taxon>Euteleostomi</taxon>
        <taxon>Lepidosauria</taxon>
        <taxon>Squamata</taxon>
        <taxon>Bifurcata</taxon>
        <taxon>Unidentata</taxon>
        <taxon>Episquamata</taxon>
        <taxon>Toxicofera</taxon>
        <taxon>Serpentes</taxon>
        <taxon>Colubroidea</taxon>
        <taxon>Elapidae</taxon>
        <taxon>Hydrophiinae</taxon>
        <taxon>Notechis</taxon>
    </lineage>
</organism>
<dbReference type="RefSeq" id="XP_026546044.1">
    <property type="nucleotide sequence ID" value="XM_026690259.1"/>
</dbReference>
<feature type="transmembrane region" description="Helical" evidence="1">
    <location>
        <begin position="22"/>
        <end position="48"/>
    </location>
</feature>
<dbReference type="Pfam" id="PF15055">
    <property type="entry name" value="DMAC1_Dmo2"/>
    <property type="match status" value="1"/>
</dbReference>